<dbReference type="InterPro" id="IPR000836">
    <property type="entry name" value="PRTase_dom"/>
</dbReference>
<evidence type="ECO:0000256" key="7">
    <source>
        <dbReference type="ARBA" id="ARBA00022840"/>
    </source>
</evidence>
<dbReference type="GO" id="GO:0004849">
    <property type="term" value="F:uridine kinase activity"/>
    <property type="evidence" value="ECO:0007669"/>
    <property type="project" value="UniProtKB-EC"/>
</dbReference>
<dbReference type="Gene3D" id="3.40.50.2020">
    <property type="match status" value="1"/>
</dbReference>
<dbReference type="Proteomes" id="UP000887566">
    <property type="component" value="Unplaced"/>
</dbReference>
<evidence type="ECO:0000313" key="9">
    <source>
        <dbReference type="Proteomes" id="UP000887566"/>
    </source>
</evidence>
<dbReference type="FunFam" id="3.40.50.2020:FF:000010">
    <property type="entry name" value="Uridine-cytidine kinase"/>
    <property type="match status" value="1"/>
</dbReference>
<dbReference type="Pfam" id="PF14681">
    <property type="entry name" value="UPRTase"/>
    <property type="match status" value="1"/>
</dbReference>
<dbReference type="AlphaFoldDB" id="A0A914UP12"/>
<proteinExistence type="inferred from homology"/>
<dbReference type="SUPFAM" id="SSF53271">
    <property type="entry name" value="PRTase-like"/>
    <property type="match status" value="1"/>
</dbReference>
<evidence type="ECO:0000256" key="2">
    <source>
        <dbReference type="ARBA" id="ARBA00005408"/>
    </source>
</evidence>
<keyword evidence="9" id="KW-1185">Reference proteome</keyword>
<keyword evidence="5" id="KW-0547">Nucleotide-binding</keyword>
<reference evidence="10" key="1">
    <citation type="submission" date="2022-11" db="UniProtKB">
        <authorList>
            <consortium name="WormBaseParasite"/>
        </authorList>
    </citation>
    <scope>IDENTIFICATION</scope>
</reference>
<dbReference type="EC" id="2.7.1.48" evidence="3"/>
<evidence type="ECO:0000259" key="8">
    <source>
        <dbReference type="Pfam" id="PF14681"/>
    </source>
</evidence>
<dbReference type="InterPro" id="IPR029057">
    <property type="entry name" value="PRTase-like"/>
</dbReference>
<dbReference type="GO" id="GO:0008655">
    <property type="term" value="P:pyrimidine-containing compound salvage"/>
    <property type="evidence" value="ECO:0007669"/>
    <property type="project" value="UniProtKB-ARBA"/>
</dbReference>
<keyword evidence="6" id="KW-0418">Kinase</keyword>
<evidence type="ECO:0000256" key="5">
    <source>
        <dbReference type="ARBA" id="ARBA00022741"/>
    </source>
</evidence>
<evidence type="ECO:0000256" key="6">
    <source>
        <dbReference type="ARBA" id="ARBA00022777"/>
    </source>
</evidence>
<dbReference type="WBParaSite" id="PSAMB.scaffold1148size35273.g11348.t1">
    <property type="protein sequence ID" value="PSAMB.scaffold1148size35273.g11348.t1"/>
    <property type="gene ID" value="PSAMB.scaffold1148size35273.g11348"/>
</dbReference>
<comment type="pathway">
    <text evidence="1">Pyrimidine metabolism; UMP biosynthesis via salvage pathway; UMP from uridine: step 1/1.</text>
</comment>
<comment type="similarity">
    <text evidence="2">Belongs to the uridine kinase family.</text>
</comment>
<feature type="domain" description="Phosphoribosyltransferase" evidence="8">
    <location>
        <begin position="12"/>
        <end position="163"/>
    </location>
</feature>
<evidence type="ECO:0000256" key="3">
    <source>
        <dbReference type="ARBA" id="ARBA00012137"/>
    </source>
</evidence>
<name>A0A914UP12_9BILA</name>
<evidence type="ECO:0000256" key="4">
    <source>
        <dbReference type="ARBA" id="ARBA00022679"/>
    </source>
</evidence>
<sequence length="182" mass="20146">MVVSLMQNGLDSRYEGRMNTCRDKICGVSILRAGETMENALRGVVKDCKMGKILIQTNQETNGPELYYLRLPKDVHQYRILLMDATVATGAAALMAIRVLLDHDVPEENIMLLSLLMCETGVHSVAYAFPKVRLITTAVDRELSAQFHVLPGVGNFGDRYYGTEAAVAHYSSSDLEDSEDSD</sequence>
<accession>A0A914UP12</accession>
<evidence type="ECO:0000313" key="10">
    <source>
        <dbReference type="WBParaSite" id="PSAMB.scaffold1148size35273.g11348.t1"/>
    </source>
</evidence>
<dbReference type="GO" id="GO:0005524">
    <property type="term" value="F:ATP binding"/>
    <property type="evidence" value="ECO:0007669"/>
    <property type="project" value="UniProtKB-KW"/>
</dbReference>
<evidence type="ECO:0000256" key="1">
    <source>
        <dbReference type="ARBA" id="ARBA00004690"/>
    </source>
</evidence>
<keyword evidence="4" id="KW-0808">Transferase</keyword>
<keyword evidence="7" id="KW-0067">ATP-binding</keyword>
<dbReference type="CDD" id="cd06223">
    <property type="entry name" value="PRTases_typeI"/>
    <property type="match status" value="1"/>
</dbReference>
<protein>
    <recommendedName>
        <fullName evidence="3">uridine/cytidine kinase</fullName>
        <ecNumber evidence="3">2.7.1.48</ecNumber>
    </recommendedName>
</protein>
<organism evidence="9 10">
    <name type="scientific">Plectus sambesii</name>
    <dbReference type="NCBI Taxonomy" id="2011161"/>
    <lineage>
        <taxon>Eukaryota</taxon>
        <taxon>Metazoa</taxon>
        <taxon>Ecdysozoa</taxon>
        <taxon>Nematoda</taxon>
        <taxon>Chromadorea</taxon>
        <taxon>Plectida</taxon>
        <taxon>Plectina</taxon>
        <taxon>Plectoidea</taxon>
        <taxon>Plectidae</taxon>
        <taxon>Plectus</taxon>
    </lineage>
</organism>